<feature type="region of interest" description="Disordered" evidence="1">
    <location>
        <begin position="1"/>
        <end position="32"/>
    </location>
</feature>
<reference evidence="2" key="1">
    <citation type="submission" date="2019-08" db="EMBL/GenBank/DDBJ databases">
        <authorList>
            <person name="Kucharzyk K."/>
            <person name="Murdoch R.W."/>
            <person name="Higgins S."/>
            <person name="Loffler F."/>
        </authorList>
    </citation>
    <scope>NUCLEOTIDE SEQUENCE</scope>
</reference>
<evidence type="ECO:0000256" key="1">
    <source>
        <dbReference type="SAM" id="MobiDB-lite"/>
    </source>
</evidence>
<organism evidence="2">
    <name type="scientific">bioreactor metagenome</name>
    <dbReference type="NCBI Taxonomy" id="1076179"/>
    <lineage>
        <taxon>unclassified sequences</taxon>
        <taxon>metagenomes</taxon>
        <taxon>ecological metagenomes</taxon>
    </lineage>
</organism>
<sequence>MRPLPLRTTSAMPKRLSRSPESRTSSSKSIAVRRLAPPPWPLSIAQLPLEVKVASGVIRFRCASRHSRRPSLVVELRASTSMRPRSRSRSSKSCTTISSAGRLRGSSSSRSSARPSRDCGRFNRSSRAKIRPGAGTVSLSSRYSISPLNSSAVAFTRHRSLSRATSACTLCTVRPPQAMDWAVT</sequence>
<dbReference type="EMBL" id="VSSQ01030794">
    <property type="protein sequence ID" value="MPM81451.1"/>
    <property type="molecule type" value="Genomic_DNA"/>
</dbReference>
<dbReference type="AlphaFoldDB" id="A0A645CX18"/>
<feature type="region of interest" description="Disordered" evidence="1">
    <location>
        <begin position="76"/>
        <end position="126"/>
    </location>
</feature>
<evidence type="ECO:0000313" key="2">
    <source>
        <dbReference type="EMBL" id="MPM81451.1"/>
    </source>
</evidence>
<accession>A0A645CX18</accession>
<proteinExistence type="predicted"/>
<gene>
    <name evidence="2" type="ORF">SDC9_128504</name>
</gene>
<protein>
    <submittedName>
        <fullName evidence="2">Uncharacterized protein</fullName>
    </submittedName>
</protein>
<feature type="compositionally biased region" description="Low complexity" evidence="1">
    <location>
        <begin position="91"/>
        <end position="114"/>
    </location>
</feature>
<comment type="caution">
    <text evidence="2">The sequence shown here is derived from an EMBL/GenBank/DDBJ whole genome shotgun (WGS) entry which is preliminary data.</text>
</comment>
<name>A0A645CX18_9ZZZZ</name>